<name>A0A017SWX2_9BACT</name>
<gene>
    <name evidence="1" type="ORF">CAP_8426</name>
</gene>
<evidence type="ECO:0000313" key="2">
    <source>
        <dbReference type="Proteomes" id="UP000019678"/>
    </source>
</evidence>
<keyword evidence="2" id="KW-1185">Reference proteome</keyword>
<dbReference type="EMBL" id="ASRX01000084">
    <property type="protein sequence ID" value="EYF01272.1"/>
    <property type="molecule type" value="Genomic_DNA"/>
</dbReference>
<dbReference type="Proteomes" id="UP000019678">
    <property type="component" value="Unassembled WGS sequence"/>
</dbReference>
<comment type="caution">
    <text evidence="1">The sequence shown here is derived from an EMBL/GenBank/DDBJ whole genome shotgun (WGS) entry which is preliminary data.</text>
</comment>
<accession>A0A017SWX2</accession>
<organism evidence="1 2">
    <name type="scientific">Chondromyces apiculatus DSM 436</name>
    <dbReference type="NCBI Taxonomy" id="1192034"/>
    <lineage>
        <taxon>Bacteria</taxon>
        <taxon>Pseudomonadati</taxon>
        <taxon>Myxococcota</taxon>
        <taxon>Polyangia</taxon>
        <taxon>Polyangiales</taxon>
        <taxon>Polyangiaceae</taxon>
        <taxon>Chondromyces</taxon>
    </lineage>
</organism>
<evidence type="ECO:0000313" key="1">
    <source>
        <dbReference type="EMBL" id="EYF01272.1"/>
    </source>
</evidence>
<dbReference type="RefSeq" id="WP_156041479.1">
    <property type="nucleotide sequence ID" value="NZ_ASRX01000084.1"/>
</dbReference>
<reference evidence="1 2" key="1">
    <citation type="submission" date="2013-05" db="EMBL/GenBank/DDBJ databases">
        <title>Genome assembly of Chondromyces apiculatus DSM 436.</title>
        <authorList>
            <person name="Sharma G."/>
            <person name="Khatri I."/>
            <person name="Kaur C."/>
            <person name="Mayilraj S."/>
            <person name="Subramanian S."/>
        </authorList>
    </citation>
    <scope>NUCLEOTIDE SEQUENCE [LARGE SCALE GENOMIC DNA]</scope>
    <source>
        <strain evidence="1 2">DSM 436</strain>
    </source>
</reference>
<sequence>MERIVALLQTMLLGETVTVNGVSVRRTTLLGFEVPGGRGLLDMREAARKIAGLAKTRAVRVAICSRCGGDGLGRRDRGACGLCHGPGIQVTEPLLGWREARPADITAATTQAYVALAEARHPRARASLTALLRMLEPGALQDSA</sequence>
<dbReference type="OrthoDB" id="9854223at2"/>
<protein>
    <submittedName>
        <fullName evidence="1">Uncharacterized protein</fullName>
    </submittedName>
</protein>
<dbReference type="SUPFAM" id="SSF57938">
    <property type="entry name" value="DnaJ/Hsp40 cysteine-rich domain"/>
    <property type="match status" value="1"/>
</dbReference>
<dbReference type="InterPro" id="IPR036410">
    <property type="entry name" value="HSP_DnaJ_Cys-rich_dom_sf"/>
</dbReference>
<proteinExistence type="predicted"/>
<dbReference type="AlphaFoldDB" id="A0A017SWX2"/>